<proteinExistence type="inferred from homology"/>
<comment type="caution">
    <text evidence="7">The sequence shown here is derived from an EMBL/GenBank/DDBJ whole genome shotgun (WGS) entry which is preliminary data.</text>
</comment>
<reference evidence="7 8" key="1">
    <citation type="journal article" date="2014" name="Genome Announc.">
        <title>Draft Genome Sequences of Marine Flavobacterium Algibacter lectus Strains SS8 and NR4.</title>
        <authorList>
            <person name="Takatani N."/>
            <person name="Nakanishi M."/>
            <person name="Meirelles P."/>
            <person name="Mino S."/>
            <person name="Suda W."/>
            <person name="Oshima K."/>
            <person name="Hattori M."/>
            <person name="Ohkuma M."/>
            <person name="Hosokawa M."/>
            <person name="Miyashita K."/>
            <person name="Thompson F.L."/>
            <person name="Niwa A."/>
            <person name="Sawabe T."/>
            <person name="Sawabe T."/>
        </authorList>
    </citation>
    <scope>NUCLEOTIDE SEQUENCE [LARGE SCALE GENOMIC DNA]</scope>
    <source>
        <strain evidence="7 8">JCM 19300</strain>
    </source>
</reference>
<dbReference type="PANTHER" id="PTHR21392">
    <property type="entry name" value="TRNA-URIDINE AMINOCARBOXYPROPYLTRANSFERASE 2"/>
    <property type="match status" value="1"/>
</dbReference>
<comment type="similarity">
    <text evidence="5">Belongs to the TDD superfamily. DTWD2 family.</text>
</comment>
<organism evidence="7 8">
    <name type="scientific">Algibacter lectus</name>
    <dbReference type="NCBI Taxonomy" id="221126"/>
    <lineage>
        <taxon>Bacteria</taxon>
        <taxon>Pseudomonadati</taxon>
        <taxon>Bacteroidota</taxon>
        <taxon>Flavobacteriia</taxon>
        <taxon>Flavobacteriales</taxon>
        <taxon>Flavobacteriaceae</taxon>
        <taxon>Algibacter</taxon>
    </lineage>
</organism>
<dbReference type="InterPro" id="IPR005636">
    <property type="entry name" value="DTW"/>
</dbReference>
<name>A0A090VCL4_9FLAO</name>
<dbReference type="PANTHER" id="PTHR21392:SF0">
    <property type="entry name" value="TRNA-URIDINE AMINOCARBOXYPROPYLTRANSFERASE 2"/>
    <property type="match status" value="1"/>
</dbReference>
<evidence type="ECO:0000313" key="8">
    <source>
        <dbReference type="Proteomes" id="UP000029644"/>
    </source>
</evidence>
<evidence type="ECO:0000256" key="2">
    <source>
        <dbReference type="ARBA" id="ARBA00022679"/>
    </source>
</evidence>
<dbReference type="EMBL" id="BBNQ01000002">
    <property type="protein sequence ID" value="GAL61149.1"/>
    <property type="molecule type" value="Genomic_DNA"/>
</dbReference>
<keyword evidence="2" id="KW-0808">Transferase</keyword>
<evidence type="ECO:0000259" key="6">
    <source>
        <dbReference type="SMART" id="SM01144"/>
    </source>
</evidence>
<dbReference type="RefSeq" id="WP_231961871.1">
    <property type="nucleotide sequence ID" value="NZ_BBNQ01000002.1"/>
</dbReference>
<keyword evidence="4" id="KW-0819">tRNA processing</keyword>
<gene>
    <name evidence="7" type="ORF">JCM19300_4095</name>
</gene>
<feature type="domain" description="DTW" evidence="6">
    <location>
        <begin position="8"/>
        <end position="207"/>
    </location>
</feature>
<keyword evidence="3" id="KW-0949">S-adenosyl-L-methionine</keyword>
<evidence type="ECO:0000256" key="5">
    <source>
        <dbReference type="ARBA" id="ARBA00034489"/>
    </source>
</evidence>
<dbReference type="SMART" id="SM01144">
    <property type="entry name" value="DTW"/>
    <property type="match status" value="1"/>
</dbReference>
<dbReference type="GO" id="GO:0008033">
    <property type="term" value="P:tRNA processing"/>
    <property type="evidence" value="ECO:0007669"/>
    <property type="project" value="UniProtKB-KW"/>
</dbReference>
<protein>
    <recommendedName>
        <fullName evidence="1">tRNA-uridine aminocarboxypropyltransferase</fullName>
        <ecNumber evidence="1">2.5.1.25</ecNumber>
    </recommendedName>
</protein>
<dbReference type="AlphaFoldDB" id="A0A090VCL4"/>
<evidence type="ECO:0000313" key="7">
    <source>
        <dbReference type="EMBL" id="GAL61149.1"/>
    </source>
</evidence>
<dbReference type="EC" id="2.5.1.25" evidence="1"/>
<evidence type="ECO:0000256" key="1">
    <source>
        <dbReference type="ARBA" id="ARBA00012386"/>
    </source>
</evidence>
<accession>A0A090VCL4</accession>
<evidence type="ECO:0000256" key="4">
    <source>
        <dbReference type="ARBA" id="ARBA00022694"/>
    </source>
</evidence>
<sequence>MQSEITNPRITCYKCMRPSSTCICEHISPLKTKTRFIILMHPKEYKKEKSGTGHITNLQLENSEIIVGVDFTNNKRVNDILAKENSSSFLLYPGKDNFNLSIRESLEINSFMGNNANLFLIDGTWPCARKMLKLSRNLQKLKRVSFDNTIKSKFIIKQQPESLCLSTIESVYTVLNLLKDSDLEECDTKDFLIPFEKMIEHQLEYMLNPNNKNYCTTANKAITPKTMYKKNTERNIIFEQK</sequence>
<dbReference type="InterPro" id="IPR039262">
    <property type="entry name" value="DTWD2/TAPT"/>
</dbReference>
<dbReference type="GO" id="GO:0016432">
    <property type="term" value="F:tRNA-uridine aminocarboxypropyltransferase activity"/>
    <property type="evidence" value="ECO:0007669"/>
    <property type="project" value="UniProtKB-EC"/>
</dbReference>
<evidence type="ECO:0000256" key="3">
    <source>
        <dbReference type="ARBA" id="ARBA00022691"/>
    </source>
</evidence>
<dbReference type="Pfam" id="PF03942">
    <property type="entry name" value="DTW"/>
    <property type="match status" value="1"/>
</dbReference>
<dbReference type="Proteomes" id="UP000029644">
    <property type="component" value="Unassembled WGS sequence"/>
</dbReference>